<dbReference type="RefSeq" id="WP_184114427.1">
    <property type="nucleotide sequence ID" value="NZ_BNAJ01000011.1"/>
</dbReference>
<reference evidence="10" key="2">
    <citation type="journal article" date="2019" name="Int. J. Syst. Evol. Microbiol.">
        <title>The Global Catalogue of Microorganisms (GCM) 10K type strain sequencing project: providing services to taxonomists for standard genome sequencing and annotation.</title>
        <authorList>
            <consortium name="The Broad Institute Genomics Platform"/>
            <consortium name="The Broad Institute Genome Sequencing Center for Infectious Disease"/>
            <person name="Wu L."/>
            <person name="Ma J."/>
        </authorList>
    </citation>
    <scope>NUCLEOTIDE SEQUENCE [LARGE SCALE GENOMIC DNA]</scope>
    <source>
        <strain evidence="10">CGMCC 1.18437</strain>
    </source>
</reference>
<evidence type="ECO:0000256" key="2">
    <source>
        <dbReference type="ARBA" id="ARBA00022692"/>
    </source>
</evidence>
<feature type="transmembrane region" description="Helical" evidence="5">
    <location>
        <begin position="44"/>
        <end position="68"/>
    </location>
</feature>
<keyword evidence="2 5" id="KW-0812">Transmembrane</keyword>
<reference evidence="7" key="1">
    <citation type="journal article" date="2014" name="Int. J. Syst. Evol. Microbiol.">
        <title>Complete genome of a new Firmicutes species belonging to the dominant human colonic microbiota ('Ruminococcus bicirculans') reveals two chromosomes and a selective capacity to utilize plant glucans.</title>
        <authorList>
            <consortium name="NISC Comparative Sequencing Program"/>
            <person name="Wegmann U."/>
            <person name="Louis P."/>
            <person name="Goesmann A."/>
            <person name="Henrissat B."/>
            <person name="Duncan S.H."/>
            <person name="Flint H.J."/>
        </authorList>
    </citation>
    <scope>NUCLEOTIDE SEQUENCE</scope>
    <source>
        <strain evidence="7">CGMCC 1.18437</strain>
    </source>
</reference>
<dbReference type="InterPro" id="IPR000412">
    <property type="entry name" value="ABC_2_transport"/>
</dbReference>
<keyword evidence="5" id="KW-0813">Transport</keyword>
<evidence type="ECO:0000313" key="10">
    <source>
        <dbReference type="Proteomes" id="UP000619376"/>
    </source>
</evidence>
<proteinExistence type="inferred from homology"/>
<feature type="domain" description="ABC transmembrane type-2" evidence="6">
    <location>
        <begin position="43"/>
        <end position="280"/>
    </location>
</feature>
<dbReference type="PRINTS" id="PR00164">
    <property type="entry name" value="ABC2TRNSPORT"/>
</dbReference>
<dbReference type="EMBL" id="JACHFK010000011">
    <property type="protein sequence ID" value="MBB5378174.1"/>
    <property type="molecule type" value="Genomic_DNA"/>
</dbReference>
<dbReference type="PROSITE" id="PS51012">
    <property type="entry name" value="ABC_TM2"/>
    <property type="match status" value="1"/>
</dbReference>
<evidence type="ECO:0000259" key="6">
    <source>
        <dbReference type="PROSITE" id="PS51012"/>
    </source>
</evidence>
<evidence type="ECO:0000313" key="7">
    <source>
        <dbReference type="EMBL" id="GHF56589.1"/>
    </source>
</evidence>
<evidence type="ECO:0000256" key="5">
    <source>
        <dbReference type="RuleBase" id="RU361157"/>
    </source>
</evidence>
<dbReference type="AlphaFoldDB" id="A0A7W8KH91"/>
<feature type="transmembrane region" description="Helical" evidence="5">
    <location>
        <begin position="156"/>
        <end position="183"/>
    </location>
</feature>
<dbReference type="GO" id="GO:0140359">
    <property type="term" value="F:ABC-type transporter activity"/>
    <property type="evidence" value="ECO:0007669"/>
    <property type="project" value="InterPro"/>
</dbReference>
<evidence type="ECO:0000256" key="4">
    <source>
        <dbReference type="ARBA" id="ARBA00023136"/>
    </source>
</evidence>
<protein>
    <recommendedName>
        <fullName evidence="5">Transport permease protein</fullName>
    </recommendedName>
</protein>
<dbReference type="Pfam" id="PF01061">
    <property type="entry name" value="ABC2_membrane"/>
    <property type="match status" value="1"/>
</dbReference>
<keyword evidence="5" id="KW-1003">Cell membrane</keyword>
<feature type="transmembrane region" description="Helical" evidence="5">
    <location>
        <begin position="259"/>
        <end position="277"/>
    </location>
</feature>
<comment type="caution">
    <text evidence="8">The sequence shown here is derived from an EMBL/GenBank/DDBJ whole genome shotgun (WGS) entry which is preliminary data.</text>
</comment>
<dbReference type="Proteomes" id="UP000619376">
    <property type="component" value="Unassembled WGS sequence"/>
</dbReference>
<evidence type="ECO:0000313" key="8">
    <source>
        <dbReference type="EMBL" id="MBB5378174.1"/>
    </source>
</evidence>
<dbReference type="EMBL" id="BNAJ01000011">
    <property type="protein sequence ID" value="GHF56589.1"/>
    <property type="molecule type" value="Genomic_DNA"/>
</dbReference>
<dbReference type="InterPro" id="IPR013525">
    <property type="entry name" value="ABC2_TM"/>
</dbReference>
<keyword evidence="3 5" id="KW-1133">Transmembrane helix</keyword>
<feature type="transmembrane region" description="Helical" evidence="5">
    <location>
        <begin position="195"/>
        <end position="217"/>
    </location>
</feature>
<dbReference type="PANTHER" id="PTHR43229:SF2">
    <property type="entry name" value="NODULATION PROTEIN J"/>
    <property type="match status" value="1"/>
</dbReference>
<dbReference type="PANTHER" id="PTHR43229">
    <property type="entry name" value="NODULATION PROTEIN J"/>
    <property type="match status" value="1"/>
</dbReference>
<name>A0A7W8KH91_9DEIO</name>
<evidence type="ECO:0000256" key="1">
    <source>
        <dbReference type="ARBA" id="ARBA00004141"/>
    </source>
</evidence>
<evidence type="ECO:0000256" key="3">
    <source>
        <dbReference type="ARBA" id="ARBA00022989"/>
    </source>
</evidence>
<feature type="transmembrane region" description="Helical" evidence="5">
    <location>
        <begin position="74"/>
        <end position="93"/>
    </location>
</feature>
<sequence>MTTPHAAPPTPAPDPARTTPGTLAHQLRAAFAFVFRDYHLTRRYWSWVVVFTFYDMVSAASIMLIGVAAHNPRLTLTLLLGAVMWSFLGRLFGEIANSISYERWEGTIEYTFMAPVSRLTHLVGVSLFAGAYALLRGVLVFLFMGLFVDIGANLGQVLQCLVVFMVASLGFMGIGLMAAVLPVMSTENGAQATNIIQAVFLLISGVYYPVSVLPAWIQPISALSPATYALDACRKILGVNGTGTTFEPGVGLGGVLPELGILLVFGAVTIPLGLFVFGRAETWAKRTGKLKRAG</sequence>
<evidence type="ECO:0000313" key="9">
    <source>
        <dbReference type="Proteomes" id="UP000539473"/>
    </source>
</evidence>
<organism evidence="8 9">
    <name type="scientific">Deinococcus metalli</name>
    <dbReference type="NCBI Taxonomy" id="1141878"/>
    <lineage>
        <taxon>Bacteria</taxon>
        <taxon>Thermotogati</taxon>
        <taxon>Deinococcota</taxon>
        <taxon>Deinococci</taxon>
        <taxon>Deinococcales</taxon>
        <taxon>Deinococcaceae</taxon>
        <taxon>Deinococcus</taxon>
    </lineage>
</organism>
<feature type="transmembrane region" description="Helical" evidence="5">
    <location>
        <begin position="122"/>
        <end position="144"/>
    </location>
</feature>
<comment type="subcellular location">
    <subcellularLocation>
        <location evidence="5">Cell membrane</location>
        <topology evidence="5">Multi-pass membrane protein</topology>
    </subcellularLocation>
    <subcellularLocation>
        <location evidence="1">Membrane</location>
        <topology evidence="1">Multi-pass membrane protein</topology>
    </subcellularLocation>
</comment>
<dbReference type="InterPro" id="IPR047817">
    <property type="entry name" value="ABC2_TM_bact-type"/>
</dbReference>
<reference evidence="7" key="4">
    <citation type="submission" date="2024-05" db="EMBL/GenBank/DDBJ databases">
        <authorList>
            <person name="Sun Q."/>
            <person name="Zhou Y."/>
        </authorList>
    </citation>
    <scope>NUCLEOTIDE SEQUENCE</scope>
    <source>
        <strain evidence="7">CGMCC 1.18437</strain>
    </source>
</reference>
<dbReference type="Proteomes" id="UP000539473">
    <property type="component" value="Unassembled WGS sequence"/>
</dbReference>
<reference evidence="8 9" key="3">
    <citation type="submission" date="2020-08" db="EMBL/GenBank/DDBJ databases">
        <title>Genomic Encyclopedia of Type Strains, Phase IV (KMG-IV): sequencing the most valuable type-strain genomes for metagenomic binning, comparative biology and taxonomic classification.</title>
        <authorList>
            <person name="Goeker M."/>
        </authorList>
    </citation>
    <scope>NUCLEOTIDE SEQUENCE [LARGE SCALE GENOMIC DNA]</scope>
    <source>
        <strain evidence="8 9">DSM 27521</strain>
    </source>
</reference>
<comment type="similarity">
    <text evidence="5">Belongs to the ABC-2 integral membrane protein family.</text>
</comment>
<dbReference type="GO" id="GO:0043190">
    <property type="term" value="C:ATP-binding cassette (ABC) transporter complex"/>
    <property type="evidence" value="ECO:0007669"/>
    <property type="project" value="InterPro"/>
</dbReference>
<gene>
    <name evidence="7" type="ORF">GCM10017781_36130</name>
    <name evidence="8" type="ORF">HNQ07_003675</name>
</gene>
<dbReference type="InterPro" id="IPR051784">
    <property type="entry name" value="Nod_factor_ABC_transporter"/>
</dbReference>
<keyword evidence="4 5" id="KW-0472">Membrane</keyword>
<keyword evidence="10" id="KW-1185">Reference proteome</keyword>
<accession>A0A7W8KH91</accession>